<gene>
    <name evidence="1" type="ORF">CF165_22280</name>
</gene>
<sequence>MASAPPAPVFDPAVVFPEARVLRDATQAGDWPTVSAFFARFTAADERSFGVKITMDVPSAEPMLRDAIRRDRRSSLARVLLAAHLVQRAWTIRSSSRATHVSREQFAGMHEQLRHAEQLLIDITAREPSNELAWSLRITTSRGLELGQSETRRRYDRLAVHHPGFVSAQSNLLQQLCPKWGGSWETAEAFVRECTAAARPGDPQGVLVADLHLERWLDLGTQEGLKHLRQPSVHEELAAAAASSVLHPGYRSRFGWVSAHSVFAMAFSLIGDEPRAAAHFRALDGRASELPWAYLPHPVAELERRRARALAKG</sequence>
<organism evidence="1 2">
    <name type="scientific">Amycolatopsis vastitatis</name>
    <dbReference type="NCBI Taxonomy" id="1905142"/>
    <lineage>
        <taxon>Bacteria</taxon>
        <taxon>Bacillati</taxon>
        <taxon>Actinomycetota</taxon>
        <taxon>Actinomycetes</taxon>
        <taxon>Pseudonocardiales</taxon>
        <taxon>Pseudonocardiaceae</taxon>
        <taxon>Amycolatopsis</taxon>
    </lineage>
</organism>
<protein>
    <recommendedName>
        <fullName evidence="3">DUF4034 domain-containing protein</fullName>
    </recommendedName>
</protein>
<dbReference type="Proteomes" id="UP000215199">
    <property type="component" value="Unassembled WGS sequence"/>
</dbReference>
<name>A0A229T3N9_9PSEU</name>
<evidence type="ECO:0008006" key="3">
    <source>
        <dbReference type="Google" id="ProtNLM"/>
    </source>
</evidence>
<accession>A0A229T3N9</accession>
<comment type="caution">
    <text evidence="1">The sequence shown here is derived from an EMBL/GenBank/DDBJ whole genome shotgun (WGS) entry which is preliminary data.</text>
</comment>
<evidence type="ECO:0000313" key="1">
    <source>
        <dbReference type="EMBL" id="OXM65630.1"/>
    </source>
</evidence>
<dbReference type="EMBL" id="NMUL01000022">
    <property type="protein sequence ID" value="OXM65630.1"/>
    <property type="molecule type" value="Genomic_DNA"/>
</dbReference>
<dbReference type="RefSeq" id="WP_093949483.1">
    <property type="nucleotide sequence ID" value="NZ_NMUL01000022.1"/>
</dbReference>
<reference evidence="2" key="1">
    <citation type="submission" date="2017-07" db="EMBL/GenBank/DDBJ databases">
        <title>Comparative genome mining reveals phylogenetic distribution patterns of secondary metabolites in Amycolatopsis.</title>
        <authorList>
            <person name="Adamek M."/>
            <person name="Alanjary M."/>
            <person name="Sales-Ortells H."/>
            <person name="Goodfellow M."/>
            <person name="Bull A.T."/>
            <person name="Kalinowski J."/>
            <person name="Ziemert N."/>
        </authorList>
    </citation>
    <scope>NUCLEOTIDE SEQUENCE [LARGE SCALE GENOMIC DNA]</scope>
    <source>
        <strain evidence="2">H5</strain>
    </source>
</reference>
<dbReference type="AlphaFoldDB" id="A0A229T3N9"/>
<evidence type="ECO:0000313" key="2">
    <source>
        <dbReference type="Proteomes" id="UP000215199"/>
    </source>
</evidence>
<keyword evidence="2" id="KW-1185">Reference proteome</keyword>
<dbReference type="OrthoDB" id="3284019at2"/>
<proteinExistence type="predicted"/>